<dbReference type="GO" id="GO:0005777">
    <property type="term" value="C:peroxisome"/>
    <property type="evidence" value="ECO:0007669"/>
    <property type="project" value="TreeGrafter"/>
</dbReference>
<dbReference type="GO" id="GO:0005324">
    <property type="term" value="F:long-chain fatty acid transmembrane transporter activity"/>
    <property type="evidence" value="ECO:0007669"/>
    <property type="project" value="TreeGrafter"/>
</dbReference>
<protein>
    <submittedName>
        <fullName evidence="11">Long-chain fatty acid transporter-like protein</fullName>
    </submittedName>
</protein>
<evidence type="ECO:0000256" key="2">
    <source>
        <dbReference type="ARBA" id="ARBA00008517"/>
    </source>
</evidence>
<dbReference type="SUPFAM" id="SSF57667">
    <property type="entry name" value="beta-beta-alpha zinc fingers"/>
    <property type="match status" value="1"/>
</dbReference>
<dbReference type="AlphaFoldDB" id="A0A9Q9DNX2"/>
<dbReference type="PROSITE" id="PS00455">
    <property type="entry name" value="AMP_BINDING"/>
    <property type="match status" value="1"/>
</dbReference>
<evidence type="ECO:0000256" key="7">
    <source>
        <dbReference type="ARBA" id="ARBA00022833"/>
    </source>
</evidence>
<dbReference type="FunFam" id="3.30.300.30:FF:000002">
    <property type="entry name" value="Long-chain fatty acid transport protein 1"/>
    <property type="match status" value="1"/>
</dbReference>
<dbReference type="GO" id="GO:0005811">
    <property type="term" value="C:lipid droplet"/>
    <property type="evidence" value="ECO:0007669"/>
    <property type="project" value="TreeGrafter"/>
</dbReference>
<organism evidence="11 12">
    <name type="scientific">Curvularia clavata</name>
    <dbReference type="NCBI Taxonomy" id="95742"/>
    <lineage>
        <taxon>Eukaryota</taxon>
        <taxon>Fungi</taxon>
        <taxon>Dikarya</taxon>
        <taxon>Ascomycota</taxon>
        <taxon>Pezizomycotina</taxon>
        <taxon>Dothideomycetes</taxon>
        <taxon>Pleosporomycetidae</taxon>
        <taxon>Pleosporales</taxon>
        <taxon>Pleosporineae</taxon>
        <taxon>Pleosporaceae</taxon>
        <taxon>Curvularia</taxon>
    </lineage>
</organism>
<keyword evidence="8" id="KW-0067">ATP-binding</keyword>
<evidence type="ECO:0000256" key="3">
    <source>
        <dbReference type="ARBA" id="ARBA00022598"/>
    </source>
</evidence>
<dbReference type="Pfam" id="PF10357">
    <property type="entry name" value="WH_KIN17"/>
    <property type="match status" value="1"/>
</dbReference>
<feature type="compositionally biased region" description="Basic and acidic residues" evidence="9">
    <location>
        <begin position="807"/>
        <end position="832"/>
    </location>
</feature>
<evidence type="ECO:0000259" key="10">
    <source>
        <dbReference type="SMART" id="SM01253"/>
    </source>
</evidence>
<dbReference type="GO" id="GO:0009898">
    <property type="term" value="C:cytoplasmic side of plasma membrane"/>
    <property type="evidence" value="ECO:0007669"/>
    <property type="project" value="TreeGrafter"/>
</dbReference>
<dbReference type="Gene3D" id="1.10.10.2030">
    <property type="entry name" value="DNA/RNA-binding protein Kin17, conserved domain"/>
    <property type="match status" value="1"/>
</dbReference>
<dbReference type="GO" id="GO:0008270">
    <property type="term" value="F:zinc ion binding"/>
    <property type="evidence" value="ECO:0007669"/>
    <property type="project" value="UniProtKB-KW"/>
</dbReference>
<keyword evidence="7" id="KW-0862">Zinc</keyword>
<dbReference type="Pfam" id="PF00501">
    <property type="entry name" value="AMP-binding"/>
    <property type="match status" value="1"/>
</dbReference>
<dbReference type="Gene3D" id="3.40.50.12780">
    <property type="entry name" value="N-terminal domain of ligase-like"/>
    <property type="match status" value="1"/>
</dbReference>
<dbReference type="Gene3D" id="3.30.300.30">
    <property type="match status" value="1"/>
</dbReference>
<feature type="compositionally biased region" description="Basic and acidic residues" evidence="9">
    <location>
        <begin position="867"/>
        <end position="876"/>
    </location>
</feature>
<keyword evidence="6" id="KW-0863">Zinc-finger</keyword>
<feature type="region of interest" description="Disordered" evidence="9">
    <location>
        <begin position="751"/>
        <end position="882"/>
    </location>
</feature>
<dbReference type="InterPro" id="IPR000873">
    <property type="entry name" value="AMP-dep_synth/lig_dom"/>
</dbReference>
<keyword evidence="5" id="KW-0547">Nucleotide-binding</keyword>
<dbReference type="OrthoDB" id="10253869at2759"/>
<keyword evidence="12" id="KW-1185">Reference proteome</keyword>
<dbReference type="InterPro" id="IPR056767">
    <property type="entry name" value="C2H2-Znf_KIN17"/>
</dbReference>
<evidence type="ECO:0000313" key="11">
    <source>
        <dbReference type="EMBL" id="USP74483.1"/>
    </source>
</evidence>
<evidence type="ECO:0000313" key="12">
    <source>
        <dbReference type="Proteomes" id="UP001056012"/>
    </source>
</evidence>
<dbReference type="GO" id="GO:0004467">
    <property type="term" value="F:long-chain fatty acid-CoA ligase activity"/>
    <property type="evidence" value="ECO:0007669"/>
    <property type="project" value="TreeGrafter"/>
</dbReference>
<dbReference type="SUPFAM" id="SSF56801">
    <property type="entry name" value="Acetyl-CoA synthetase-like"/>
    <property type="match status" value="1"/>
</dbReference>
<dbReference type="InterPro" id="IPR045851">
    <property type="entry name" value="AMP-bd_C_sf"/>
</dbReference>
<dbReference type="FunFam" id="1.10.10.2030:FF:000001">
    <property type="entry name" value="DNA/RNA-binding protein KIN17, putative"/>
    <property type="match status" value="1"/>
</dbReference>
<evidence type="ECO:0000256" key="9">
    <source>
        <dbReference type="SAM" id="MobiDB-lite"/>
    </source>
</evidence>
<evidence type="ECO:0000256" key="6">
    <source>
        <dbReference type="ARBA" id="ARBA00022771"/>
    </source>
</evidence>
<evidence type="ECO:0000256" key="4">
    <source>
        <dbReference type="ARBA" id="ARBA00022723"/>
    </source>
</evidence>
<accession>A0A9Q9DNX2</accession>
<evidence type="ECO:0000256" key="8">
    <source>
        <dbReference type="ARBA" id="ARBA00022840"/>
    </source>
</evidence>
<dbReference type="InterPro" id="IPR042099">
    <property type="entry name" value="ANL_N_sf"/>
</dbReference>
<gene>
    <name evidence="11" type="ORF">yc1106_01757</name>
</gene>
<evidence type="ECO:0000256" key="1">
    <source>
        <dbReference type="ARBA" id="ARBA00006432"/>
    </source>
</evidence>
<dbReference type="SMART" id="SM01253">
    <property type="entry name" value="Kin17_mid"/>
    <property type="match status" value="1"/>
</dbReference>
<sequence length="882" mass="98643">MALPIIAGAAGTAALTAYLNAKHHIVYDISNTGYMLVQLRKVTKLMNTRVAQKRPLTYHVFEDQVRKQPDHPFLIFEGKTWSYKQFFEAIIRVANWLIDDLGVQPNEMVAIDGGNSPEHLMLWLALEAVGAATSLMNWNLAGAGLVHCVKICNSRFLIADVDVKVNVEPSRAELEEIGIKIRYYDPSMFTSLSNSKPIPSSRYENITLESFRTLLYTSGTTGLPKAVGISAARELTTGHLVAKQLKLTPKVTMFTFIHAGATIALGRKFSHKTFWREVAASEASIIQYVGELCRYLLNGPKNPYERAHKVQTAWGNGMRPDVWEPFRQRFNIPIIHELYAASDGLGSMFNPNAGPFTAHCIGLRGSIWKLLMGNREVIVKMDIDTEEIMRDKNGFAIRCDVNEPGQVLHRLTPETVAAAPTYYNNEKATKNRQIRDVFKKGDLWFRSGDMMRQDASGRVYFVDRLGDTFRWKSENVSTNEVADMIGKFPQIVETSVYGVLVPGHDGRAGAASIVMADGVTGSTFDFAALAAHARATLPGYAVPLFLRVTPALEYTGTMKIQKGRLKKEGVDPEKVTGDDRLYWLPPGSESMGKAEAGSTKWVANKMKSKGLQRLRWWCEPCQKQCRDANGFKCHVQSESHVRNLQIVGEDPKKYINQFSNDFQRDFVNLLRTAHNEKWISANKFYNEYIRDKEHVHMNATKWSSLTEFTKHLGREGICHVKEDEKDGLMIAWRDTSAAAVARRNEIAELEAAEARSGAGEDKMLKKMAKRAQEEAEAKKAMEAKRAAAQAAIQQQVTPPAEEASLTQDKKPESPTDEQKQGEEKKDEEETKTDAAPVKLSFGLKAKAAPANKAGLGQMKSQSIFKRKKDDAPEQKPVKKVKL</sequence>
<dbReference type="InterPro" id="IPR038254">
    <property type="entry name" value="KIN17_WH-like_sf"/>
</dbReference>
<evidence type="ECO:0000256" key="5">
    <source>
        <dbReference type="ARBA" id="ARBA00022741"/>
    </source>
</evidence>
<dbReference type="InterPro" id="IPR019447">
    <property type="entry name" value="DNA/RNA-bd_Kin17_WH-like_dom"/>
</dbReference>
<comment type="similarity">
    <text evidence="2">Belongs to the KIN17 family.</text>
</comment>
<reference evidence="11" key="1">
    <citation type="submission" date="2021-12" db="EMBL/GenBank/DDBJ databases">
        <title>Curvularia clavata genome.</title>
        <authorList>
            <person name="Cao Y."/>
        </authorList>
    </citation>
    <scope>NUCLEOTIDE SEQUENCE</scope>
    <source>
        <strain evidence="11">Yc1106</strain>
    </source>
</reference>
<dbReference type="GO" id="GO:0005524">
    <property type="term" value="F:ATP binding"/>
    <property type="evidence" value="ECO:0007669"/>
    <property type="project" value="UniProtKB-KW"/>
</dbReference>
<dbReference type="Proteomes" id="UP001056012">
    <property type="component" value="Chromosome 1"/>
</dbReference>
<dbReference type="InterPro" id="IPR020845">
    <property type="entry name" value="AMP-binding_CS"/>
</dbReference>
<name>A0A9Q9DNX2_CURCL</name>
<feature type="domain" description="DNA/RNA-binding protein Kin17 WH-like" evidence="10">
    <location>
        <begin position="642"/>
        <end position="769"/>
    </location>
</feature>
<feature type="compositionally biased region" description="Basic and acidic residues" evidence="9">
    <location>
        <begin position="758"/>
        <end position="785"/>
    </location>
</feature>
<comment type="similarity">
    <text evidence="1">Belongs to the ATP-dependent AMP-binding enzyme family.</text>
</comment>
<dbReference type="Pfam" id="PF25095">
    <property type="entry name" value="C2H2-zf_KIN17"/>
    <property type="match status" value="1"/>
</dbReference>
<proteinExistence type="inferred from homology"/>
<dbReference type="EMBL" id="CP089274">
    <property type="protein sequence ID" value="USP74483.1"/>
    <property type="molecule type" value="Genomic_DNA"/>
</dbReference>
<dbReference type="PANTHER" id="PTHR43107">
    <property type="entry name" value="LONG-CHAIN FATTY ACID TRANSPORT PROTEIN"/>
    <property type="match status" value="1"/>
</dbReference>
<keyword evidence="4" id="KW-0479">Metal-binding</keyword>
<dbReference type="InterPro" id="IPR036236">
    <property type="entry name" value="Znf_C2H2_sf"/>
</dbReference>
<dbReference type="PANTHER" id="PTHR43107:SF15">
    <property type="entry name" value="FATTY ACID TRANSPORT PROTEIN 3, ISOFORM A"/>
    <property type="match status" value="1"/>
</dbReference>
<dbReference type="VEuPathDB" id="FungiDB:yc1106_01757"/>
<keyword evidence="3" id="KW-0436">Ligase</keyword>
<dbReference type="GO" id="GO:0044539">
    <property type="term" value="P:long-chain fatty acid import into cell"/>
    <property type="evidence" value="ECO:0007669"/>
    <property type="project" value="TreeGrafter"/>
</dbReference>